<dbReference type="InterPro" id="IPR014001">
    <property type="entry name" value="Helicase_ATP-bd"/>
</dbReference>
<dbReference type="SMART" id="SM00487">
    <property type="entry name" value="DEXDc"/>
    <property type="match status" value="1"/>
</dbReference>
<name>A0A9X0AQ37_9HELO</name>
<dbReference type="SUPFAM" id="SSF52540">
    <property type="entry name" value="P-loop containing nucleoside triphosphate hydrolases"/>
    <property type="match status" value="1"/>
</dbReference>
<dbReference type="PANTHER" id="PTHR11070:SF66">
    <property type="entry name" value="UVRD-LIKE HELICASE C-TERMINAL DOMAIN-CONTAINING PROTEIN"/>
    <property type="match status" value="1"/>
</dbReference>
<comment type="caution">
    <text evidence="3">The sequence shown here is derived from an EMBL/GenBank/DDBJ whole genome shotgun (WGS) entry which is preliminary data.</text>
</comment>
<evidence type="ECO:0000256" key="1">
    <source>
        <dbReference type="SAM" id="MobiDB-lite"/>
    </source>
</evidence>
<protein>
    <recommendedName>
        <fullName evidence="2">Helicase ATP-binding domain-containing protein</fullName>
    </recommendedName>
</protein>
<dbReference type="Pfam" id="PF00270">
    <property type="entry name" value="DEAD"/>
    <property type="match status" value="1"/>
</dbReference>
<dbReference type="Gene3D" id="3.40.50.300">
    <property type="entry name" value="P-loop containing nucleotide triphosphate hydrolases"/>
    <property type="match status" value="2"/>
</dbReference>
<evidence type="ECO:0000259" key="2">
    <source>
        <dbReference type="SMART" id="SM00487"/>
    </source>
</evidence>
<dbReference type="InterPro" id="IPR022765">
    <property type="entry name" value="Dna2/Cas4_DUF83"/>
</dbReference>
<sequence length="866" mass="96612">MIRRCCRWPHTTLRTSSTAASRLSHRLPYLYSPSASSWSLFDHQTHPRSAIGLFPRRLAHVAAVATESLPDEAIDAVRGIGPPRTLLPPSPEQQVAIDTLLYTKKNVIVDACAGSGKTTTILHLAQSAPGTKFLVLVYNRRLMLETQQRVEDLGLTNVTVQNYHTLGARYYTSECATDQGLKRVVENDMNVLGGMELPEFSVLILDEQQDMTPILKRFVDKVIRDKGFIGPDRQPKTEEQLRVIVLGDRRQEVYGFNNADSRFLSMADHPEVFGYINCEDWILADQTASNRMTKSNVDFINQQLLKGPHGKPMRAVKSNDASGQPYPQPRYVICDPDKDLVYEVQRLLELPGVTPNDIIVLSPSVRGRRSPTIYLANDLALRGIPVFRSDSDISEIAPEVAHGKVLICTYHQAKGIERKASIVLGFDQGYHDFYNKLSEDPIAVTNPQYVAATRALEHLVLIHAHTNSPLPFVDLDTVGQTCDLVMTRELNIEPPPPERPIPLFNVTALCRNVSETLITNCLRRLEFQMLAEPAYGSSPPPSEIRDKYGLLEAVAGITGTAIPAVFQWRTRKRLAILPGPVRLLTPPKRPTKRRNPLRELPKGFYEKIESILDGYEIGVVTPGDILFLSNLEMAAKDGDITKLLSIPLTGYTWLTEIYCKYIDYILNTLPGAAKISGRGIFFESIRYRKFPKITHGGGPTRPEKKECVIMSGAMDICHPKKGNATVWEIKHSDSLSPEHLLQVALYMLLLGESASGFLVSARTGQTVQVLPRTSDSLVEILQLLVDAKSGGEETRLLNTYSDEEFLRECRSDFNGLVGKCALPAWFAMKPKGSRFRKEGRSRKGEMDDVVDDMGRSEAMQEIGVAN</sequence>
<keyword evidence="4" id="KW-1185">Reference proteome</keyword>
<dbReference type="GO" id="GO:0005634">
    <property type="term" value="C:nucleus"/>
    <property type="evidence" value="ECO:0007669"/>
    <property type="project" value="TreeGrafter"/>
</dbReference>
<proteinExistence type="predicted"/>
<evidence type="ECO:0000313" key="4">
    <source>
        <dbReference type="Proteomes" id="UP001152300"/>
    </source>
</evidence>
<dbReference type="Proteomes" id="UP001152300">
    <property type="component" value="Unassembled WGS sequence"/>
</dbReference>
<accession>A0A9X0AQ37</accession>
<gene>
    <name evidence="3" type="ORF">OCU04_004265</name>
</gene>
<organism evidence="3 4">
    <name type="scientific">Sclerotinia nivalis</name>
    <dbReference type="NCBI Taxonomy" id="352851"/>
    <lineage>
        <taxon>Eukaryota</taxon>
        <taxon>Fungi</taxon>
        <taxon>Dikarya</taxon>
        <taxon>Ascomycota</taxon>
        <taxon>Pezizomycotina</taxon>
        <taxon>Leotiomycetes</taxon>
        <taxon>Helotiales</taxon>
        <taxon>Sclerotiniaceae</taxon>
        <taxon>Sclerotinia</taxon>
    </lineage>
</organism>
<dbReference type="AlphaFoldDB" id="A0A9X0AQ37"/>
<dbReference type="InterPro" id="IPR011545">
    <property type="entry name" value="DEAD/DEAH_box_helicase_dom"/>
</dbReference>
<feature type="region of interest" description="Disordered" evidence="1">
    <location>
        <begin position="308"/>
        <end position="328"/>
    </location>
</feature>
<dbReference type="GO" id="GO:0043138">
    <property type="term" value="F:3'-5' DNA helicase activity"/>
    <property type="evidence" value="ECO:0007669"/>
    <property type="project" value="TreeGrafter"/>
</dbReference>
<dbReference type="GO" id="GO:0003677">
    <property type="term" value="F:DNA binding"/>
    <property type="evidence" value="ECO:0007669"/>
    <property type="project" value="InterPro"/>
</dbReference>
<dbReference type="Pfam" id="PF01930">
    <property type="entry name" value="Cas_Cas4"/>
    <property type="match status" value="1"/>
</dbReference>
<dbReference type="EMBL" id="JAPEIS010000004">
    <property type="protein sequence ID" value="KAJ8066882.1"/>
    <property type="molecule type" value="Genomic_DNA"/>
</dbReference>
<dbReference type="GO" id="GO:0000725">
    <property type="term" value="P:recombinational repair"/>
    <property type="evidence" value="ECO:0007669"/>
    <property type="project" value="TreeGrafter"/>
</dbReference>
<evidence type="ECO:0000313" key="3">
    <source>
        <dbReference type="EMBL" id="KAJ8066882.1"/>
    </source>
</evidence>
<dbReference type="GO" id="GO:0005524">
    <property type="term" value="F:ATP binding"/>
    <property type="evidence" value="ECO:0007669"/>
    <property type="project" value="InterPro"/>
</dbReference>
<reference evidence="3" key="1">
    <citation type="submission" date="2022-11" db="EMBL/GenBank/DDBJ databases">
        <title>Genome Resource of Sclerotinia nivalis Strain SnTB1, a Plant Pathogen Isolated from American Ginseng.</title>
        <authorList>
            <person name="Fan S."/>
        </authorList>
    </citation>
    <scope>NUCLEOTIDE SEQUENCE</scope>
    <source>
        <strain evidence="3">SnTB1</strain>
    </source>
</reference>
<dbReference type="InterPro" id="IPR027417">
    <property type="entry name" value="P-loop_NTPase"/>
</dbReference>
<dbReference type="OrthoDB" id="1470711at2759"/>
<dbReference type="PANTHER" id="PTHR11070">
    <property type="entry name" value="UVRD / RECB / PCRA DNA HELICASE FAMILY MEMBER"/>
    <property type="match status" value="1"/>
</dbReference>
<dbReference type="InterPro" id="IPR000212">
    <property type="entry name" value="DNA_helicase_UvrD/REP"/>
</dbReference>
<feature type="domain" description="Helicase ATP-binding" evidence="2">
    <location>
        <begin position="85"/>
        <end position="254"/>
    </location>
</feature>